<evidence type="ECO:0000256" key="1">
    <source>
        <dbReference type="SAM" id="MobiDB-lite"/>
    </source>
</evidence>
<comment type="caution">
    <text evidence="4">The sequence shown here is derived from an EMBL/GenBank/DDBJ whole genome shotgun (WGS) entry which is preliminary data.</text>
</comment>
<keyword evidence="2" id="KW-1133">Transmembrane helix</keyword>
<accession>A0A9W9F0A1</accession>
<dbReference type="AlphaFoldDB" id="A0A9W9F0A1"/>
<dbReference type="SMART" id="SM00672">
    <property type="entry name" value="CAP10"/>
    <property type="match status" value="1"/>
</dbReference>
<reference evidence="4" key="2">
    <citation type="journal article" date="2023" name="IMA Fungus">
        <title>Comparative genomic study of the Penicillium genus elucidates a diverse pangenome and 15 lateral gene transfer events.</title>
        <authorList>
            <person name="Petersen C."/>
            <person name="Sorensen T."/>
            <person name="Nielsen M.R."/>
            <person name="Sondergaard T.E."/>
            <person name="Sorensen J.L."/>
            <person name="Fitzpatrick D.A."/>
            <person name="Frisvad J.C."/>
            <person name="Nielsen K.L."/>
        </authorList>
    </citation>
    <scope>NUCLEOTIDE SEQUENCE</scope>
    <source>
        <strain evidence="4">IBT 34128</strain>
    </source>
</reference>
<evidence type="ECO:0000313" key="4">
    <source>
        <dbReference type="EMBL" id="KAJ5091150.1"/>
    </source>
</evidence>
<evidence type="ECO:0000313" key="5">
    <source>
        <dbReference type="Proteomes" id="UP001141434"/>
    </source>
</evidence>
<feature type="transmembrane region" description="Helical" evidence="2">
    <location>
        <begin position="6"/>
        <end position="29"/>
    </location>
</feature>
<reference evidence="4" key="1">
    <citation type="submission" date="2022-11" db="EMBL/GenBank/DDBJ databases">
        <authorList>
            <person name="Petersen C."/>
        </authorList>
    </citation>
    <scope>NUCLEOTIDE SEQUENCE</scope>
    <source>
        <strain evidence="4">IBT 34128</strain>
    </source>
</reference>
<feature type="compositionally biased region" description="Low complexity" evidence="1">
    <location>
        <begin position="461"/>
        <end position="470"/>
    </location>
</feature>
<feature type="domain" description="Glycosyl transferase CAP10" evidence="3">
    <location>
        <begin position="166"/>
        <end position="413"/>
    </location>
</feature>
<evidence type="ECO:0000259" key="3">
    <source>
        <dbReference type="SMART" id="SM00672"/>
    </source>
</evidence>
<dbReference type="EMBL" id="JAPMSZ010000009">
    <property type="protein sequence ID" value="KAJ5091150.1"/>
    <property type="molecule type" value="Genomic_DNA"/>
</dbReference>
<keyword evidence="2" id="KW-0472">Membrane</keyword>
<dbReference type="OrthoDB" id="202415at2759"/>
<sequence length="470" mass="53904">MLAQRPSFRVIVTAGAVASLILFTFLLFLGRGPRDISSKYVLKTPYKPVKEKPTKECPSPAPVHNETWQFQTERDALNYGLSEEQCLSAFPKLFLEIDKSVAQRQQHITFAELESRTVEDNQARVIVHKGEVYIVEFGEMTNTASRARATLLALQRALEAVPDRHLLPSIEFFFTASDWPHDPESGPPIFSYTKRDAHNATWLMPDFGYYSWPEASISTYNEARRRMIEIDEGEINADGTRSPGLAFQDKKKQLIWRGNVDTNKEIRGKLLEASQGQSWASVHHFVWGKDEVLPLEDHCRYMFAAQTEGHTYSGRGKYLLNCRMVLVAHSMIWREAHHAAMIASGPEANYVEVGTDYSDLPRKMEFLIDNPEVAQRIADNAVRTFRDRYITPAAEACYWRHLIRKYASVCDFKPSLTQIKDGKKVPRATHLEDWLLLKTMMKTDTQQKKKVENIKTENTKTENTQNKEQT</sequence>
<dbReference type="PANTHER" id="PTHR12203:SF112">
    <property type="entry name" value="DUF821 DOMAIN PROTEIN (AFU_ORTHOLOGUE AFUA_2G14740)"/>
    <property type="match status" value="1"/>
</dbReference>
<name>A0A9W9F0A1_9EURO</name>
<organism evidence="4 5">
    <name type="scientific">Penicillium alfredii</name>
    <dbReference type="NCBI Taxonomy" id="1506179"/>
    <lineage>
        <taxon>Eukaryota</taxon>
        <taxon>Fungi</taxon>
        <taxon>Dikarya</taxon>
        <taxon>Ascomycota</taxon>
        <taxon>Pezizomycotina</taxon>
        <taxon>Eurotiomycetes</taxon>
        <taxon>Eurotiomycetidae</taxon>
        <taxon>Eurotiales</taxon>
        <taxon>Aspergillaceae</taxon>
        <taxon>Penicillium</taxon>
    </lineage>
</organism>
<dbReference type="PANTHER" id="PTHR12203">
    <property type="entry name" value="KDEL LYS-ASP-GLU-LEU CONTAINING - RELATED"/>
    <property type="match status" value="1"/>
</dbReference>
<gene>
    <name evidence="4" type="ORF">NUU61_006020</name>
</gene>
<proteinExistence type="predicted"/>
<dbReference type="RefSeq" id="XP_056509348.1">
    <property type="nucleotide sequence ID" value="XM_056656548.1"/>
</dbReference>
<dbReference type="InterPro" id="IPR051091">
    <property type="entry name" value="O-Glucosyltr/Glycosyltrsf_90"/>
</dbReference>
<feature type="compositionally biased region" description="Basic and acidic residues" evidence="1">
    <location>
        <begin position="446"/>
        <end position="460"/>
    </location>
</feature>
<feature type="region of interest" description="Disordered" evidence="1">
    <location>
        <begin position="446"/>
        <end position="470"/>
    </location>
</feature>
<evidence type="ECO:0000256" key="2">
    <source>
        <dbReference type="SAM" id="Phobius"/>
    </source>
</evidence>
<keyword evidence="5" id="KW-1185">Reference proteome</keyword>
<dbReference type="Proteomes" id="UP001141434">
    <property type="component" value="Unassembled WGS sequence"/>
</dbReference>
<protein>
    <recommendedName>
        <fullName evidence="3">Glycosyl transferase CAP10 domain-containing protein</fullName>
    </recommendedName>
</protein>
<dbReference type="Pfam" id="PF05686">
    <property type="entry name" value="Glyco_transf_90"/>
    <property type="match status" value="1"/>
</dbReference>
<keyword evidence="2" id="KW-0812">Transmembrane</keyword>
<dbReference type="InterPro" id="IPR006598">
    <property type="entry name" value="CAP10"/>
</dbReference>
<dbReference type="GeneID" id="81395717"/>